<proteinExistence type="predicted"/>
<dbReference type="Pfam" id="PF01609">
    <property type="entry name" value="DDE_Tnp_1"/>
    <property type="match status" value="1"/>
</dbReference>
<dbReference type="InterPro" id="IPR002559">
    <property type="entry name" value="Transposase_11"/>
</dbReference>
<organism evidence="2 3">
    <name type="scientific">Tangfeifania diversioriginum</name>
    <dbReference type="NCBI Taxonomy" id="1168035"/>
    <lineage>
        <taxon>Bacteria</taxon>
        <taxon>Pseudomonadati</taxon>
        <taxon>Bacteroidota</taxon>
        <taxon>Bacteroidia</taxon>
        <taxon>Marinilabiliales</taxon>
        <taxon>Prolixibacteraceae</taxon>
        <taxon>Tangfeifania</taxon>
    </lineage>
</organism>
<sequence length="154" mass="17955">MLIKVSVFNKCRKDFICEVVILLLSIKGRVNFLQLGRFGNSKEHRYRQQFEKPFPWLDFNKELALSHGGSRFVIAFDLTDSYASDKGKLTRKLYFSTDTQMDALEILDCYQSRFQIEFLYRDAKQHTGLNDSQARSENKLNFHLNAALTTINIC</sequence>
<dbReference type="STRING" id="1168035.SAMN05444280_11827"/>
<dbReference type="SUPFAM" id="SSF53098">
    <property type="entry name" value="Ribonuclease H-like"/>
    <property type="match status" value="1"/>
</dbReference>
<dbReference type="InterPro" id="IPR012337">
    <property type="entry name" value="RNaseH-like_sf"/>
</dbReference>
<gene>
    <name evidence="2" type="ORF">SAMN05444280_11827</name>
</gene>
<evidence type="ECO:0000259" key="1">
    <source>
        <dbReference type="Pfam" id="PF01609"/>
    </source>
</evidence>
<reference evidence="2 3" key="1">
    <citation type="submission" date="2016-11" db="EMBL/GenBank/DDBJ databases">
        <authorList>
            <person name="Jaros S."/>
            <person name="Januszkiewicz K."/>
            <person name="Wedrychowicz H."/>
        </authorList>
    </citation>
    <scope>NUCLEOTIDE SEQUENCE [LARGE SCALE GENOMIC DNA]</scope>
    <source>
        <strain evidence="2 3">DSM 27063</strain>
    </source>
</reference>
<dbReference type="AlphaFoldDB" id="A0A1M6IXG0"/>
<dbReference type="GO" id="GO:0003677">
    <property type="term" value="F:DNA binding"/>
    <property type="evidence" value="ECO:0007669"/>
    <property type="project" value="InterPro"/>
</dbReference>
<protein>
    <submittedName>
        <fullName evidence="2">Transposase DDE domain-containing protein</fullName>
    </submittedName>
</protein>
<dbReference type="Proteomes" id="UP000184050">
    <property type="component" value="Unassembled WGS sequence"/>
</dbReference>
<accession>A0A1M6IXG0</accession>
<evidence type="ECO:0000313" key="3">
    <source>
        <dbReference type="Proteomes" id="UP000184050"/>
    </source>
</evidence>
<evidence type="ECO:0000313" key="2">
    <source>
        <dbReference type="EMBL" id="SHJ39116.1"/>
    </source>
</evidence>
<feature type="domain" description="Transposase IS4-like" evidence="1">
    <location>
        <begin position="34"/>
        <end position="153"/>
    </location>
</feature>
<dbReference type="GO" id="GO:0004803">
    <property type="term" value="F:transposase activity"/>
    <property type="evidence" value="ECO:0007669"/>
    <property type="project" value="InterPro"/>
</dbReference>
<dbReference type="EMBL" id="FQZE01000018">
    <property type="protein sequence ID" value="SHJ39116.1"/>
    <property type="molecule type" value="Genomic_DNA"/>
</dbReference>
<keyword evidence="3" id="KW-1185">Reference proteome</keyword>
<name>A0A1M6IXG0_9BACT</name>
<dbReference type="OrthoDB" id="634338at2"/>
<dbReference type="GO" id="GO:0006313">
    <property type="term" value="P:DNA transposition"/>
    <property type="evidence" value="ECO:0007669"/>
    <property type="project" value="InterPro"/>
</dbReference>
<dbReference type="RefSeq" id="WP_073169818.1">
    <property type="nucleotide sequence ID" value="NZ_FQZE01000018.1"/>
</dbReference>